<organism evidence="7 8">
    <name type="scientific">Rugosimonospora acidiphila</name>
    <dbReference type="NCBI Taxonomy" id="556531"/>
    <lineage>
        <taxon>Bacteria</taxon>
        <taxon>Bacillati</taxon>
        <taxon>Actinomycetota</taxon>
        <taxon>Actinomycetes</taxon>
        <taxon>Micromonosporales</taxon>
        <taxon>Micromonosporaceae</taxon>
        <taxon>Rugosimonospora</taxon>
    </lineage>
</organism>
<dbReference type="PANTHER" id="PTHR23427:SF2">
    <property type="entry name" value="SURFEIT LOCUS PROTEIN 1"/>
    <property type="match status" value="1"/>
</dbReference>
<name>A0ABP9RQ49_9ACTN</name>
<evidence type="ECO:0000256" key="4">
    <source>
        <dbReference type="ARBA" id="ARBA00022989"/>
    </source>
</evidence>
<protein>
    <recommendedName>
        <fullName evidence="6">SURF1-like protein</fullName>
    </recommendedName>
</protein>
<dbReference type="EMBL" id="BAABJQ010000005">
    <property type="protein sequence ID" value="GAA5182834.1"/>
    <property type="molecule type" value="Genomic_DNA"/>
</dbReference>
<feature type="transmembrane region" description="Helical" evidence="6">
    <location>
        <begin position="221"/>
        <end position="239"/>
    </location>
</feature>
<comment type="similarity">
    <text evidence="2 6">Belongs to the SURF1 family.</text>
</comment>
<dbReference type="Pfam" id="PF02104">
    <property type="entry name" value="SURF1"/>
    <property type="match status" value="1"/>
</dbReference>
<evidence type="ECO:0000256" key="3">
    <source>
        <dbReference type="ARBA" id="ARBA00022692"/>
    </source>
</evidence>
<dbReference type="InterPro" id="IPR045214">
    <property type="entry name" value="Surf1/Surf4"/>
</dbReference>
<dbReference type="PROSITE" id="PS50895">
    <property type="entry name" value="SURF1"/>
    <property type="match status" value="1"/>
</dbReference>
<dbReference type="PANTHER" id="PTHR23427">
    <property type="entry name" value="SURFEIT LOCUS PROTEIN"/>
    <property type="match status" value="1"/>
</dbReference>
<proteinExistence type="inferred from homology"/>
<evidence type="ECO:0000256" key="5">
    <source>
        <dbReference type="ARBA" id="ARBA00023136"/>
    </source>
</evidence>
<accession>A0ABP9RQ49</accession>
<gene>
    <name evidence="7" type="ORF">GCM10023322_20630</name>
</gene>
<dbReference type="RefSeq" id="WP_345628338.1">
    <property type="nucleotide sequence ID" value="NZ_BAABJQ010000005.1"/>
</dbReference>
<dbReference type="InterPro" id="IPR002994">
    <property type="entry name" value="Surf1/Shy1"/>
</dbReference>
<dbReference type="Proteomes" id="UP001501570">
    <property type="component" value="Unassembled WGS sequence"/>
</dbReference>
<keyword evidence="8" id="KW-1185">Reference proteome</keyword>
<evidence type="ECO:0000313" key="7">
    <source>
        <dbReference type="EMBL" id="GAA5182834.1"/>
    </source>
</evidence>
<evidence type="ECO:0000256" key="6">
    <source>
        <dbReference type="RuleBase" id="RU363076"/>
    </source>
</evidence>
<keyword evidence="4 6" id="KW-1133">Transmembrane helix</keyword>
<comment type="subcellular location">
    <subcellularLocation>
        <location evidence="6">Cell membrane</location>
        <topology evidence="6">Multi-pass membrane protein</topology>
    </subcellularLocation>
    <subcellularLocation>
        <location evidence="1">Membrane</location>
    </subcellularLocation>
</comment>
<keyword evidence="6" id="KW-1003">Cell membrane</keyword>
<sequence length="268" mass="28401">MYRFLATSRWIGFAVLTVVMAVIMVGLGFWQLDRFHSRADSNSHVDAVSEGTAVPATSLMGIGRPPSKAAAWTKVTVTGQYDPAHQIIARERTLNSQVGFEIIDPLKLSNGTAVLVDRGWLAPAASGAALTLPDVPPTPTGKVTVTGLLHLPESKGETAIPVDGKLTVRRIAPAKLASVMPYPLLGGYVAMEAQQPSTNAAAFGQIPVDHQDSTLNAGYVVQWWCFALIALVGFGWTAYREAHPKVSDLDLAGLGTAEHPDAPVSPAV</sequence>
<evidence type="ECO:0000256" key="2">
    <source>
        <dbReference type="ARBA" id="ARBA00007165"/>
    </source>
</evidence>
<keyword evidence="5 6" id="KW-0472">Membrane</keyword>
<evidence type="ECO:0000256" key="1">
    <source>
        <dbReference type="ARBA" id="ARBA00004370"/>
    </source>
</evidence>
<dbReference type="CDD" id="cd06662">
    <property type="entry name" value="SURF1"/>
    <property type="match status" value="1"/>
</dbReference>
<keyword evidence="3 6" id="KW-0812">Transmembrane</keyword>
<reference evidence="8" key="1">
    <citation type="journal article" date="2019" name="Int. J. Syst. Evol. Microbiol.">
        <title>The Global Catalogue of Microorganisms (GCM) 10K type strain sequencing project: providing services to taxonomists for standard genome sequencing and annotation.</title>
        <authorList>
            <consortium name="The Broad Institute Genomics Platform"/>
            <consortium name="The Broad Institute Genome Sequencing Center for Infectious Disease"/>
            <person name="Wu L."/>
            <person name="Ma J."/>
        </authorList>
    </citation>
    <scope>NUCLEOTIDE SEQUENCE [LARGE SCALE GENOMIC DNA]</scope>
    <source>
        <strain evidence="8">JCM 18304</strain>
    </source>
</reference>
<feature type="transmembrane region" description="Helical" evidence="6">
    <location>
        <begin position="12"/>
        <end position="32"/>
    </location>
</feature>
<comment type="caution">
    <text evidence="7">The sequence shown here is derived from an EMBL/GenBank/DDBJ whole genome shotgun (WGS) entry which is preliminary data.</text>
</comment>
<evidence type="ECO:0000313" key="8">
    <source>
        <dbReference type="Proteomes" id="UP001501570"/>
    </source>
</evidence>